<dbReference type="Proteomes" id="UP001153678">
    <property type="component" value="Unassembled WGS sequence"/>
</dbReference>
<comment type="caution">
    <text evidence="1">The sequence shown here is derived from an EMBL/GenBank/DDBJ whole genome shotgun (WGS) entry which is preliminary data.</text>
</comment>
<evidence type="ECO:0000313" key="2">
    <source>
        <dbReference type="Proteomes" id="UP001153678"/>
    </source>
</evidence>
<protein>
    <submittedName>
        <fullName evidence="1">5860_t:CDS:1</fullName>
    </submittedName>
</protein>
<accession>A0A9W4X3Y9</accession>
<sequence>MARYTNAYLIFRKKRIDPSRKIKMTIISKETASKWREKNDSQKRKHFHAAAKDAVDKEIASGRNNLTKKSFEQHGTIAFVNETPITKTENRLVETKMEFVQTEESEVRHIDVNVPNANEFANININFEEMITVTQPSYLDDLQDTNEAVLFDLYINFEGDNNTSEMINGVPPTEYL</sequence>
<gene>
    <name evidence="1" type="ORF">FWILDA_LOCUS11752</name>
</gene>
<dbReference type="AlphaFoldDB" id="A0A9W4X3Y9"/>
<proteinExistence type="predicted"/>
<reference evidence="1" key="1">
    <citation type="submission" date="2022-08" db="EMBL/GenBank/DDBJ databases">
        <authorList>
            <person name="Kallberg Y."/>
            <person name="Tangrot J."/>
            <person name="Rosling A."/>
        </authorList>
    </citation>
    <scope>NUCLEOTIDE SEQUENCE</scope>
    <source>
        <strain evidence="1">Wild A</strain>
    </source>
</reference>
<dbReference type="EMBL" id="CAMKVN010003462">
    <property type="protein sequence ID" value="CAI2184791.1"/>
    <property type="molecule type" value="Genomic_DNA"/>
</dbReference>
<name>A0A9W4X3Y9_9GLOM</name>
<dbReference type="SUPFAM" id="SSF47095">
    <property type="entry name" value="HMG-box"/>
    <property type="match status" value="1"/>
</dbReference>
<dbReference type="OrthoDB" id="2310003at2759"/>
<evidence type="ECO:0000313" key="1">
    <source>
        <dbReference type="EMBL" id="CAI2184791.1"/>
    </source>
</evidence>
<dbReference type="CDD" id="cd00084">
    <property type="entry name" value="HMG-box_SF"/>
    <property type="match status" value="1"/>
</dbReference>
<dbReference type="InterPro" id="IPR036910">
    <property type="entry name" value="HMG_box_dom_sf"/>
</dbReference>
<keyword evidence="2" id="KW-1185">Reference proteome</keyword>
<organism evidence="1 2">
    <name type="scientific">Funneliformis geosporum</name>
    <dbReference type="NCBI Taxonomy" id="1117311"/>
    <lineage>
        <taxon>Eukaryota</taxon>
        <taxon>Fungi</taxon>
        <taxon>Fungi incertae sedis</taxon>
        <taxon>Mucoromycota</taxon>
        <taxon>Glomeromycotina</taxon>
        <taxon>Glomeromycetes</taxon>
        <taxon>Glomerales</taxon>
        <taxon>Glomeraceae</taxon>
        <taxon>Funneliformis</taxon>
    </lineage>
</organism>